<reference evidence="2" key="1">
    <citation type="submission" date="2015-06" db="UniProtKB">
        <authorList>
            <consortium name="EnsemblPlants"/>
        </authorList>
    </citation>
    <scope>IDENTIFICATION</scope>
</reference>
<dbReference type="EnsemblPlants" id="EMT17706">
    <property type="protein sequence ID" value="EMT17706"/>
    <property type="gene ID" value="F775_43160"/>
</dbReference>
<dbReference type="AlphaFoldDB" id="N1R0H1"/>
<evidence type="ECO:0000313" key="2">
    <source>
        <dbReference type="EnsemblPlants" id="EMT17706"/>
    </source>
</evidence>
<comment type="similarity">
    <text evidence="1">Belongs to the UDP-glycosyltransferase family.</text>
</comment>
<protein>
    <recommendedName>
        <fullName evidence="3">Cytokinin-O-glucosyltransferase 2</fullName>
    </recommendedName>
</protein>
<dbReference type="GO" id="GO:0080043">
    <property type="term" value="F:quercetin 3-O-glucosyltransferase activity"/>
    <property type="evidence" value="ECO:0007669"/>
    <property type="project" value="TreeGrafter"/>
</dbReference>
<dbReference type="PANTHER" id="PTHR11926:SF1195">
    <property type="entry name" value="GLYCOSYLTRANSFERASE"/>
    <property type="match status" value="1"/>
</dbReference>
<evidence type="ECO:0008006" key="3">
    <source>
        <dbReference type="Google" id="ProtNLM"/>
    </source>
</evidence>
<sequence>MASHGKDTQEVVAGADARAGHVLLLPYPSQGHVHPMLQFAKRLAHHGLRPTLAVSRYILATCKPDAAAVGPGPYPGYFEMVMSQFKGLDLADDVLVNSFYELEPEKARAASGEGGSSDRNIAEFVAKYGSSSK</sequence>
<accession>N1R0H1</accession>
<dbReference type="PANTHER" id="PTHR11926">
    <property type="entry name" value="GLUCOSYL/GLUCURONOSYL TRANSFERASES"/>
    <property type="match status" value="1"/>
</dbReference>
<name>N1R0H1_AEGTA</name>
<proteinExistence type="inferred from homology"/>
<dbReference type="SUPFAM" id="SSF53756">
    <property type="entry name" value="UDP-Glycosyltransferase/glycogen phosphorylase"/>
    <property type="match status" value="1"/>
</dbReference>
<evidence type="ECO:0000256" key="1">
    <source>
        <dbReference type="ARBA" id="ARBA00009995"/>
    </source>
</evidence>
<dbReference type="GO" id="GO:0080044">
    <property type="term" value="F:quercetin 7-O-glucosyltransferase activity"/>
    <property type="evidence" value="ECO:0007669"/>
    <property type="project" value="TreeGrafter"/>
</dbReference>
<dbReference type="ExpressionAtlas" id="N1R0H1">
    <property type="expression patterns" value="baseline"/>
</dbReference>
<dbReference type="Gene3D" id="3.40.50.2000">
    <property type="entry name" value="Glycogen Phosphorylase B"/>
    <property type="match status" value="2"/>
</dbReference>
<organism evidence="2">
    <name type="scientific">Aegilops tauschii</name>
    <name type="common">Tausch's goatgrass</name>
    <name type="synonym">Aegilops squarrosa</name>
    <dbReference type="NCBI Taxonomy" id="37682"/>
    <lineage>
        <taxon>Eukaryota</taxon>
        <taxon>Viridiplantae</taxon>
        <taxon>Streptophyta</taxon>
        <taxon>Embryophyta</taxon>
        <taxon>Tracheophyta</taxon>
        <taxon>Spermatophyta</taxon>
        <taxon>Magnoliopsida</taxon>
        <taxon>Liliopsida</taxon>
        <taxon>Poales</taxon>
        <taxon>Poaceae</taxon>
        <taxon>BOP clade</taxon>
        <taxon>Pooideae</taxon>
        <taxon>Triticodae</taxon>
        <taxon>Triticeae</taxon>
        <taxon>Triticinae</taxon>
        <taxon>Aegilops</taxon>
    </lineage>
</organism>